<keyword evidence="1" id="KW-0175">Coiled coil</keyword>
<protein>
    <submittedName>
        <fullName evidence="4">SANT domain-containing protein</fullName>
    </submittedName>
</protein>
<accession>A0AA85JCU9</accession>
<evidence type="ECO:0000256" key="1">
    <source>
        <dbReference type="SAM" id="Coils"/>
    </source>
</evidence>
<keyword evidence="3" id="KW-1185">Reference proteome</keyword>
<dbReference type="WBParaSite" id="TREG1_14600.1">
    <property type="protein sequence ID" value="TREG1_14600.1"/>
    <property type="gene ID" value="TREG1_14600"/>
</dbReference>
<name>A0AA85JCU9_TRIRE</name>
<dbReference type="Proteomes" id="UP000050795">
    <property type="component" value="Unassembled WGS sequence"/>
</dbReference>
<evidence type="ECO:0000313" key="3">
    <source>
        <dbReference type="Proteomes" id="UP000050795"/>
    </source>
</evidence>
<organism evidence="3 4">
    <name type="scientific">Trichobilharzia regenti</name>
    <name type="common">Nasal bird schistosome</name>
    <dbReference type="NCBI Taxonomy" id="157069"/>
    <lineage>
        <taxon>Eukaryota</taxon>
        <taxon>Metazoa</taxon>
        <taxon>Spiralia</taxon>
        <taxon>Lophotrochozoa</taxon>
        <taxon>Platyhelminthes</taxon>
        <taxon>Trematoda</taxon>
        <taxon>Digenea</taxon>
        <taxon>Strigeidida</taxon>
        <taxon>Schistosomatoidea</taxon>
        <taxon>Schistosomatidae</taxon>
        <taxon>Trichobilharzia</taxon>
    </lineage>
</organism>
<proteinExistence type="predicted"/>
<dbReference type="InterPro" id="IPR001005">
    <property type="entry name" value="SANT/Myb"/>
</dbReference>
<evidence type="ECO:0000313" key="4">
    <source>
        <dbReference type="WBParaSite" id="TREG1_14600.1"/>
    </source>
</evidence>
<dbReference type="Pfam" id="PF13873">
    <property type="entry name" value="Myb_DNA-bind_5"/>
    <property type="match status" value="1"/>
</dbReference>
<reference evidence="3" key="1">
    <citation type="submission" date="2022-06" db="EMBL/GenBank/DDBJ databases">
        <authorList>
            <person name="Berger JAMES D."/>
            <person name="Berger JAMES D."/>
        </authorList>
    </citation>
    <scope>NUCLEOTIDE SEQUENCE [LARGE SCALE GENOMIC DNA]</scope>
</reference>
<sequence>MSHLPKNAFCKVGNRAERYTQKELRFLLSEVQRYPNIIESPSSHSETKNRKILLWQHISMKLQRKFPSSSPRSALQLRNWWKRTKSRAKQRLAHGQLTSGKYSDGCNKKFPDNTRGRQVLSEYTVQKEDSEFANFLEEASDRCATYESAIFCESLRSDELEDSIRLGSTGAEFGGNTILTDYSGSETSPKSIQLQNVTSKNNYGNQDVSLESIYSCDKGGMLSNSQNFGESTSQDCTTALMFNQIMSIVVLFLSNYKCLLQNSDSFNPTKTCTPENNLLETKSKDNTNAKKDCGETCAMTFVSSSSSSIIRPKLGNTNSQPEKSKLLLELMQIDNEILRLKRRKQDLQLIVSKDYINNYMENLNVPEAEAEFDSK</sequence>
<evidence type="ECO:0000259" key="2">
    <source>
        <dbReference type="SMART" id="SM00717"/>
    </source>
</evidence>
<dbReference type="SMART" id="SM00717">
    <property type="entry name" value="SANT"/>
    <property type="match status" value="1"/>
</dbReference>
<feature type="coiled-coil region" evidence="1">
    <location>
        <begin position="323"/>
        <end position="350"/>
    </location>
</feature>
<reference evidence="4" key="2">
    <citation type="submission" date="2023-11" db="UniProtKB">
        <authorList>
            <consortium name="WormBaseParasite"/>
        </authorList>
    </citation>
    <scope>IDENTIFICATION</scope>
</reference>
<dbReference type="InterPro" id="IPR028002">
    <property type="entry name" value="Myb_DNA-bind_5"/>
</dbReference>
<feature type="domain" description="Myb-like" evidence="2">
    <location>
        <begin position="15"/>
        <end position="87"/>
    </location>
</feature>
<dbReference type="AlphaFoldDB" id="A0AA85JCU9"/>